<keyword evidence="1" id="KW-0472">Membrane</keyword>
<proteinExistence type="predicted"/>
<dbReference type="EMBL" id="QQBB01000002">
    <property type="protein sequence ID" value="RDI61214.1"/>
    <property type="molecule type" value="Genomic_DNA"/>
</dbReference>
<name>A0A370HW81_9HYPH</name>
<organism evidence="2 3">
    <name type="scientific">Microvirga subterranea</name>
    <dbReference type="NCBI Taxonomy" id="186651"/>
    <lineage>
        <taxon>Bacteria</taxon>
        <taxon>Pseudomonadati</taxon>
        <taxon>Pseudomonadota</taxon>
        <taxon>Alphaproteobacteria</taxon>
        <taxon>Hyphomicrobiales</taxon>
        <taxon>Methylobacteriaceae</taxon>
        <taxon>Microvirga</taxon>
    </lineage>
</organism>
<evidence type="ECO:0000313" key="3">
    <source>
        <dbReference type="Proteomes" id="UP000254925"/>
    </source>
</evidence>
<keyword evidence="1" id="KW-0812">Transmembrane</keyword>
<feature type="transmembrane region" description="Helical" evidence="1">
    <location>
        <begin position="12"/>
        <end position="31"/>
    </location>
</feature>
<evidence type="ECO:0000313" key="2">
    <source>
        <dbReference type="EMBL" id="RDI61214.1"/>
    </source>
</evidence>
<evidence type="ECO:0000256" key="1">
    <source>
        <dbReference type="SAM" id="Phobius"/>
    </source>
</evidence>
<accession>A0A370HW81</accession>
<comment type="caution">
    <text evidence="2">The sequence shown here is derived from an EMBL/GenBank/DDBJ whole genome shotgun (WGS) entry which is preliminary data.</text>
</comment>
<keyword evidence="3" id="KW-1185">Reference proteome</keyword>
<dbReference type="Proteomes" id="UP000254925">
    <property type="component" value="Unassembled WGS sequence"/>
</dbReference>
<feature type="transmembrane region" description="Helical" evidence="1">
    <location>
        <begin position="85"/>
        <end position="111"/>
    </location>
</feature>
<keyword evidence="1" id="KW-1133">Transmembrane helix</keyword>
<protein>
    <submittedName>
        <fullName evidence="2">Uncharacterized protein</fullName>
    </submittedName>
</protein>
<dbReference type="RefSeq" id="WP_114769370.1">
    <property type="nucleotide sequence ID" value="NZ_QQBB01000002.1"/>
</dbReference>
<reference evidence="2 3" key="1">
    <citation type="submission" date="2018-07" db="EMBL/GenBank/DDBJ databases">
        <title>Genomic Encyclopedia of Type Strains, Phase IV (KMG-IV): sequencing the most valuable type-strain genomes for metagenomic binning, comparative biology and taxonomic classification.</title>
        <authorList>
            <person name="Goeker M."/>
        </authorList>
    </citation>
    <scope>NUCLEOTIDE SEQUENCE [LARGE SCALE GENOMIC DNA]</scope>
    <source>
        <strain evidence="2 3">DSM 14364</strain>
    </source>
</reference>
<dbReference type="AlphaFoldDB" id="A0A370HW81"/>
<feature type="transmembrane region" description="Helical" evidence="1">
    <location>
        <begin position="43"/>
        <end position="65"/>
    </location>
</feature>
<sequence length="116" mass="12271">MAIHYARGIPSAGIFAGPVAWLLNTQINYALTPWICAHQVMLVPVIALAMAAISLFGGFLSWSAYRTSSVTPKPDSTGAGRPHRFVAIIGVAIACLFSLVILVQGAGGFIFHGCER</sequence>
<dbReference type="OrthoDB" id="8233878at2"/>
<gene>
    <name evidence="2" type="ORF">DES45_102609</name>
</gene>